<dbReference type="AlphaFoldDB" id="A0A6M1LK35"/>
<proteinExistence type="predicted"/>
<feature type="region of interest" description="Disordered" evidence="1">
    <location>
        <begin position="102"/>
        <end position="124"/>
    </location>
</feature>
<evidence type="ECO:0000313" key="2">
    <source>
        <dbReference type="EMBL" id="NGM20194.1"/>
    </source>
</evidence>
<protein>
    <submittedName>
        <fullName evidence="2">Uncharacterized protein</fullName>
    </submittedName>
</protein>
<evidence type="ECO:0000313" key="3">
    <source>
        <dbReference type="Proteomes" id="UP000475385"/>
    </source>
</evidence>
<keyword evidence="3" id="KW-1185">Reference proteome</keyword>
<dbReference type="RefSeq" id="WP_164694102.1">
    <property type="nucleotide sequence ID" value="NZ_JAAIKB010000003.1"/>
</dbReference>
<accession>A0A6M1LK35</accession>
<name>A0A6M1LK35_9PROT</name>
<evidence type="ECO:0000256" key="1">
    <source>
        <dbReference type="SAM" id="MobiDB-lite"/>
    </source>
</evidence>
<reference evidence="2 3" key="1">
    <citation type="submission" date="2020-03" db="EMBL/GenBank/DDBJ databases">
        <title>Roseomonas stagni sp. nov., isolated from pond water in Japan.</title>
        <authorList>
            <person name="Furuhata K."/>
            <person name="Miyamoto H."/>
            <person name="Goto K."/>
        </authorList>
    </citation>
    <scope>NUCLEOTIDE SEQUENCE [LARGE SCALE GENOMIC DNA]</scope>
    <source>
        <strain evidence="2 3">PeD5</strain>
    </source>
</reference>
<comment type="caution">
    <text evidence="2">The sequence shown here is derived from an EMBL/GenBank/DDBJ whole genome shotgun (WGS) entry which is preliminary data.</text>
</comment>
<dbReference type="EMBL" id="JAAIKB010000003">
    <property type="protein sequence ID" value="NGM20194.1"/>
    <property type="molecule type" value="Genomic_DNA"/>
</dbReference>
<organism evidence="2 3">
    <name type="scientific">Falsiroseomonas algicola</name>
    <dbReference type="NCBI Taxonomy" id="2716930"/>
    <lineage>
        <taxon>Bacteria</taxon>
        <taxon>Pseudomonadati</taxon>
        <taxon>Pseudomonadota</taxon>
        <taxon>Alphaproteobacteria</taxon>
        <taxon>Acetobacterales</taxon>
        <taxon>Roseomonadaceae</taxon>
        <taxon>Falsiroseomonas</taxon>
    </lineage>
</organism>
<sequence>MADPLAVVVWHAENAEGGSHSLTEVAVALRVGPTFRLLAVPEPVEDILPIFIQAARIIAGRVVVEGLAQGPNDGNCCPSVPVRVRLAPDAAGWALVLAAPHPRRRRPATPPAISRSDAETRSVP</sequence>
<dbReference type="Proteomes" id="UP000475385">
    <property type="component" value="Unassembled WGS sequence"/>
</dbReference>
<gene>
    <name evidence="2" type="ORF">G3576_09230</name>
</gene>